<dbReference type="HOGENOM" id="CLU_091355_0_0_10"/>
<keyword evidence="3" id="KW-1185">Reference proteome</keyword>
<organism evidence="2 3">
    <name type="scientific">Gillisia limnaea (strain DSM 15749 / LMG 21470 / R-8282)</name>
    <dbReference type="NCBI Taxonomy" id="865937"/>
    <lineage>
        <taxon>Bacteria</taxon>
        <taxon>Pseudomonadati</taxon>
        <taxon>Bacteroidota</taxon>
        <taxon>Flavobacteriia</taxon>
        <taxon>Flavobacteriales</taxon>
        <taxon>Flavobacteriaceae</taxon>
        <taxon>Gillisia</taxon>
    </lineage>
</organism>
<dbReference type="EMBL" id="JH594606">
    <property type="protein sequence ID" value="EHQ01673.1"/>
    <property type="molecule type" value="Genomic_DNA"/>
</dbReference>
<dbReference type="Pfam" id="PF13472">
    <property type="entry name" value="Lipase_GDSL_2"/>
    <property type="match status" value="1"/>
</dbReference>
<evidence type="ECO:0000313" key="2">
    <source>
        <dbReference type="EMBL" id="EHQ01673.1"/>
    </source>
</evidence>
<dbReference type="RefSeq" id="WP_006987995.1">
    <property type="nucleotide sequence ID" value="NZ_JH594606.1"/>
</dbReference>
<dbReference type="OrthoDB" id="158267at2"/>
<dbReference type="STRING" id="865937.Gilli_0988"/>
<proteinExistence type="predicted"/>
<dbReference type="InterPro" id="IPR013830">
    <property type="entry name" value="SGNH_hydro"/>
</dbReference>
<dbReference type="GO" id="GO:0016788">
    <property type="term" value="F:hydrolase activity, acting on ester bonds"/>
    <property type="evidence" value="ECO:0007669"/>
    <property type="project" value="UniProtKB-ARBA"/>
</dbReference>
<dbReference type="Proteomes" id="UP000003844">
    <property type="component" value="Unassembled WGS sequence"/>
</dbReference>
<gene>
    <name evidence="2" type="ORF">Gilli_0988</name>
</gene>
<dbReference type="CDD" id="cd01832">
    <property type="entry name" value="SGNH_hydrolase_like_1"/>
    <property type="match status" value="1"/>
</dbReference>
<dbReference type="PROSITE" id="PS51257">
    <property type="entry name" value="PROKAR_LIPOPROTEIN"/>
    <property type="match status" value="1"/>
</dbReference>
<evidence type="ECO:0000259" key="1">
    <source>
        <dbReference type="Pfam" id="PF13472"/>
    </source>
</evidence>
<dbReference type="InterPro" id="IPR036514">
    <property type="entry name" value="SGNH_hydro_sf"/>
</dbReference>
<protein>
    <submittedName>
        <fullName evidence="2">Lipolytic protein G-D-S-L family</fullName>
    </submittedName>
</protein>
<feature type="domain" description="SGNH hydrolase-type esterase" evidence="1">
    <location>
        <begin position="35"/>
        <end position="212"/>
    </location>
</feature>
<name>H2BUL8_GILLR</name>
<dbReference type="Gene3D" id="3.40.50.1110">
    <property type="entry name" value="SGNH hydrolase"/>
    <property type="match status" value="1"/>
</dbReference>
<sequence>MKKLLFLLTIFGFVSGCSSTSEIVNSNEADFSYLALGDSYTIGESVPEEQRWPVQLSEQLRARGYKMAAPKIIAKTGWTTGNLLDAIETEINVQRDFDLVSILIGVNNQYQNKSISDYETELNELFRKAINHSRTREKGVFALSIPDYGATPFGEENSEIIGREIDAFNAVFRKVAETYNVAFFNITPISREAKTNPELTADDKLHPSGLMYTYWVDLIIDEVAKKLPEK</sequence>
<dbReference type="eggNOG" id="COG2755">
    <property type="taxonomic scope" value="Bacteria"/>
</dbReference>
<dbReference type="SUPFAM" id="SSF52266">
    <property type="entry name" value="SGNH hydrolase"/>
    <property type="match status" value="1"/>
</dbReference>
<dbReference type="AlphaFoldDB" id="H2BUL8"/>
<reference evidence="3" key="1">
    <citation type="journal article" date="2012" name="Stand. Genomic Sci.">
        <title>Genome sequence of the Antarctic rhodopsins-containing flavobacterium Gillisia limnaea type strain (R-8282(T)).</title>
        <authorList>
            <person name="Riedel T."/>
            <person name="Held B."/>
            <person name="Nolan M."/>
            <person name="Lucas S."/>
            <person name="Lapidus A."/>
            <person name="Tice H."/>
            <person name="Del Rio T.G."/>
            <person name="Cheng J.F."/>
            <person name="Han C."/>
            <person name="Tapia R."/>
            <person name="Goodwin L.A."/>
            <person name="Pitluck S."/>
            <person name="Liolios K."/>
            <person name="Mavromatis K."/>
            <person name="Pagani I."/>
            <person name="Ivanova N."/>
            <person name="Mikhailova N."/>
            <person name="Pati A."/>
            <person name="Chen A."/>
            <person name="Palaniappan K."/>
            <person name="Land M."/>
            <person name="Rohde M."/>
            <person name="Tindall B.J."/>
            <person name="Detter J.C."/>
            <person name="Goker M."/>
            <person name="Bristow J."/>
            <person name="Eisen J.A."/>
            <person name="Markowitz V."/>
            <person name="Hugenholtz P."/>
            <person name="Kyrpides N.C."/>
            <person name="Klenk H.P."/>
            <person name="Woyke T."/>
        </authorList>
    </citation>
    <scope>NUCLEOTIDE SEQUENCE [LARGE SCALE GENOMIC DNA]</scope>
    <source>
        <strain evidence="3">DSM 15749 / LMG 21470 / R-8282</strain>
    </source>
</reference>
<accession>H2BUL8</accession>
<evidence type="ECO:0000313" key="3">
    <source>
        <dbReference type="Proteomes" id="UP000003844"/>
    </source>
</evidence>